<evidence type="ECO:0000256" key="1">
    <source>
        <dbReference type="SAM" id="MobiDB-lite"/>
    </source>
</evidence>
<dbReference type="Proteomes" id="UP000600918">
    <property type="component" value="Unassembled WGS sequence"/>
</dbReference>
<evidence type="ECO:0000313" key="2">
    <source>
        <dbReference type="EMBL" id="KAF7416703.1"/>
    </source>
</evidence>
<dbReference type="AlphaFoldDB" id="A0A834U4Z3"/>
<gene>
    <name evidence="2" type="ORF">H0235_011234</name>
</gene>
<reference evidence="2" key="1">
    <citation type="journal article" date="2020" name="G3 (Bethesda)">
        <title>High-Quality Assemblies for Three Invasive Social Wasps from the &lt;i&gt;Vespula&lt;/i&gt; Genus.</title>
        <authorList>
            <person name="Harrop T.W.R."/>
            <person name="Guhlin J."/>
            <person name="McLaughlin G.M."/>
            <person name="Permina E."/>
            <person name="Stockwell P."/>
            <person name="Gilligan J."/>
            <person name="Le Lec M.F."/>
            <person name="Gruber M.A.M."/>
            <person name="Quinn O."/>
            <person name="Lovegrove M."/>
            <person name="Duncan E.J."/>
            <person name="Remnant E.J."/>
            <person name="Van Eeckhoven J."/>
            <person name="Graham B."/>
            <person name="Knapp R.A."/>
            <person name="Langford K.W."/>
            <person name="Kronenberg Z."/>
            <person name="Press M.O."/>
            <person name="Eacker S.M."/>
            <person name="Wilson-Rankin E.E."/>
            <person name="Purcell J."/>
            <person name="Lester P.J."/>
            <person name="Dearden P.K."/>
        </authorList>
    </citation>
    <scope>NUCLEOTIDE SEQUENCE</scope>
    <source>
        <strain evidence="2">Volc-1</strain>
    </source>
</reference>
<comment type="caution">
    <text evidence="2">The sequence shown here is derived from an EMBL/GenBank/DDBJ whole genome shotgun (WGS) entry which is preliminary data.</text>
</comment>
<accession>A0A834U4Z3</accession>
<sequence length="234" mass="25861">MSFLLGGSRHTVKERRGGRRGERGGGSIDQCEAILKRERGEVCAGEECQEGRPPFHNPLCPVPIKRCCHAYGQELTGRSQHGHGSPHSHELKFDEEMEDEEEEYPKRRIRRKRRITDWGASGSLDVPAITGPKDVEKEEKRGRILVEASKNGMTPVGLTGTTIAATSTLLWVQEPRCVRGPNGPKTFMTFNQTNDERSCEYRDVEFICANEISVISSASGLSIAPTTIPSGTVL</sequence>
<feature type="region of interest" description="Disordered" evidence="1">
    <location>
        <begin position="1"/>
        <end position="27"/>
    </location>
</feature>
<name>A0A834U4Z3_VESPE</name>
<protein>
    <submittedName>
        <fullName evidence="2">Uncharacterized protein</fullName>
    </submittedName>
</protein>
<dbReference type="EMBL" id="JACSDY010000010">
    <property type="protein sequence ID" value="KAF7416703.1"/>
    <property type="molecule type" value="Genomic_DNA"/>
</dbReference>
<proteinExistence type="predicted"/>
<keyword evidence="3" id="KW-1185">Reference proteome</keyword>
<evidence type="ECO:0000313" key="3">
    <source>
        <dbReference type="Proteomes" id="UP000600918"/>
    </source>
</evidence>
<feature type="region of interest" description="Disordered" evidence="1">
    <location>
        <begin position="76"/>
        <end position="106"/>
    </location>
</feature>
<organism evidence="2 3">
    <name type="scientific">Vespula pensylvanica</name>
    <name type="common">Western yellow jacket</name>
    <name type="synonym">Wasp</name>
    <dbReference type="NCBI Taxonomy" id="30213"/>
    <lineage>
        <taxon>Eukaryota</taxon>
        <taxon>Metazoa</taxon>
        <taxon>Ecdysozoa</taxon>
        <taxon>Arthropoda</taxon>
        <taxon>Hexapoda</taxon>
        <taxon>Insecta</taxon>
        <taxon>Pterygota</taxon>
        <taxon>Neoptera</taxon>
        <taxon>Endopterygota</taxon>
        <taxon>Hymenoptera</taxon>
        <taxon>Apocrita</taxon>
        <taxon>Aculeata</taxon>
        <taxon>Vespoidea</taxon>
        <taxon>Vespidae</taxon>
        <taxon>Vespinae</taxon>
        <taxon>Vespula</taxon>
    </lineage>
</organism>